<feature type="domain" description="MobA/VirD2-like nuclease" evidence="1">
    <location>
        <begin position="54"/>
        <end position="169"/>
    </location>
</feature>
<organism evidence="2 3">
    <name type="scientific">Allohahella marinimesophila</name>
    <dbReference type="NCBI Taxonomy" id="1054972"/>
    <lineage>
        <taxon>Bacteria</taxon>
        <taxon>Pseudomonadati</taxon>
        <taxon>Pseudomonadota</taxon>
        <taxon>Gammaproteobacteria</taxon>
        <taxon>Oceanospirillales</taxon>
        <taxon>Hahellaceae</taxon>
        <taxon>Allohahella</taxon>
    </lineage>
</organism>
<reference evidence="3" key="1">
    <citation type="journal article" date="2019" name="Int. J. Syst. Evol. Microbiol.">
        <title>The Global Catalogue of Microorganisms (GCM) 10K type strain sequencing project: providing services to taxonomists for standard genome sequencing and annotation.</title>
        <authorList>
            <consortium name="The Broad Institute Genomics Platform"/>
            <consortium name="The Broad Institute Genome Sequencing Center for Infectious Disease"/>
            <person name="Wu L."/>
            <person name="Ma J."/>
        </authorList>
    </citation>
    <scope>NUCLEOTIDE SEQUENCE [LARGE SCALE GENOMIC DNA]</scope>
    <source>
        <strain evidence="3">JCM 17555</strain>
    </source>
</reference>
<evidence type="ECO:0000313" key="3">
    <source>
        <dbReference type="Proteomes" id="UP001501337"/>
    </source>
</evidence>
<name>A0ABP7NU84_9GAMM</name>
<dbReference type="Pfam" id="PF03432">
    <property type="entry name" value="Relaxase"/>
    <property type="match status" value="1"/>
</dbReference>
<proteinExistence type="predicted"/>
<dbReference type="Proteomes" id="UP001501337">
    <property type="component" value="Unassembled WGS sequence"/>
</dbReference>
<accession>A0ABP7NU84</accession>
<protein>
    <recommendedName>
        <fullName evidence="1">MobA/VirD2-like nuclease domain-containing protein</fullName>
    </recommendedName>
</protein>
<evidence type="ECO:0000259" key="1">
    <source>
        <dbReference type="Pfam" id="PF03432"/>
    </source>
</evidence>
<dbReference type="RefSeq" id="WP_344804183.1">
    <property type="nucleotide sequence ID" value="NZ_BAABBO010000005.1"/>
</dbReference>
<sequence>MIHSKKDFSSNVHGRLNYVYGGAGHEHKVDHVRPIGGTCIAEPELTYHPDGTIAAIDFSAIQAEMELAASCHTGKGEQLYAHYIISLPESESLNDEQWSDVLEDYMTQMGYDPDLTKYSAVVHGDTKYQHMHIVACRVQLERGGPLISDNADYERGMISMRRLEAKYGLQAVANPEDNFGKHFTKDEMKGYCSRQSVERKDPAAIMRTRIDKVWRTSKPTTMRALVVELKRVGIDTKCRPGTDGLASGISYKLDDCETWISGSKIKSTRLTFHALQRKEGISYLASRDDAFLALNGRLPNLTKFLKPAAAEPVRKEETLKQKRKRVALKEAPMKLDPVEMMCGYRVYIPLNNLHISAAARNGWEMPLYNSTGNKRATYTSWDFIFDMAVNFSKSKRDRALEAKMAELLRFVEEIIKLIFGTFPSESVVITYGAEAEQVYRINKVKEREAKCVQDKKAKEIADEIKKEEAWIDGAKLQEIPDSRYDWDADNSMALVPRQFQQRWR</sequence>
<comment type="caution">
    <text evidence="2">The sequence shown here is derived from an EMBL/GenBank/DDBJ whole genome shotgun (WGS) entry which is preliminary data.</text>
</comment>
<keyword evidence="3" id="KW-1185">Reference proteome</keyword>
<evidence type="ECO:0000313" key="2">
    <source>
        <dbReference type="EMBL" id="GAA3954279.1"/>
    </source>
</evidence>
<dbReference type="EMBL" id="BAABBO010000005">
    <property type="protein sequence ID" value="GAA3954279.1"/>
    <property type="molecule type" value="Genomic_DNA"/>
</dbReference>
<dbReference type="InterPro" id="IPR005094">
    <property type="entry name" value="Endonuclease_MobA/VirD2"/>
</dbReference>
<gene>
    <name evidence="2" type="ORF">GCM10022278_11280</name>
</gene>